<dbReference type="AlphaFoldDB" id="A0A0U1YZ79"/>
<dbReference type="Proteomes" id="UP000076512">
    <property type="component" value="Unassembled WGS sequence"/>
</dbReference>
<feature type="domain" description="MmgE/PrpD N-terminal" evidence="2">
    <location>
        <begin position="10"/>
        <end position="254"/>
    </location>
</feature>
<dbReference type="Pfam" id="PF03972">
    <property type="entry name" value="MmgE_PrpD_N"/>
    <property type="match status" value="1"/>
</dbReference>
<feature type="domain" description="MmgE/PrpD C-terminal" evidence="3">
    <location>
        <begin position="278"/>
        <end position="448"/>
    </location>
</feature>
<organism evidence="4">
    <name type="scientific">Nocardia terpenica</name>
    <dbReference type="NCBI Taxonomy" id="455432"/>
    <lineage>
        <taxon>Bacteria</taxon>
        <taxon>Bacillati</taxon>
        <taxon>Actinomycetota</taxon>
        <taxon>Actinomycetes</taxon>
        <taxon>Mycobacteriales</taxon>
        <taxon>Nocardiaceae</taxon>
        <taxon>Nocardia</taxon>
    </lineage>
</organism>
<evidence type="ECO:0000313" key="4">
    <source>
        <dbReference type="EMBL" id="AJO72729.1"/>
    </source>
</evidence>
<dbReference type="InterPro" id="IPR036148">
    <property type="entry name" value="MmgE/PrpD_sf"/>
</dbReference>
<evidence type="ECO:0000259" key="3">
    <source>
        <dbReference type="Pfam" id="PF19305"/>
    </source>
</evidence>
<dbReference type="Gene3D" id="1.10.4100.10">
    <property type="entry name" value="2-methylcitrate dehydratase PrpD"/>
    <property type="match status" value="1"/>
</dbReference>
<dbReference type="EMBL" id="KP161205">
    <property type="protein sequence ID" value="AJO72729.1"/>
    <property type="molecule type" value="Genomic_DNA"/>
</dbReference>
<dbReference type="EMBL" id="LWGR01000003">
    <property type="protein sequence ID" value="KZM75351.1"/>
    <property type="molecule type" value="Genomic_DNA"/>
</dbReference>
<keyword evidence="6" id="KW-1185">Reference proteome</keyword>
<reference evidence="5 6" key="3">
    <citation type="submission" date="2016-04" db="EMBL/GenBank/DDBJ databases">
        <authorList>
            <person name="Evans L.H."/>
            <person name="Alamgir A."/>
            <person name="Owens N."/>
            <person name="Weber N.D."/>
            <person name="Virtaneva K."/>
            <person name="Barbian K."/>
            <person name="Babar A."/>
            <person name="Rosenke K."/>
        </authorList>
    </citation>
    <scope>NUCLEOTIDE SEQUENCE [LARGE SCALE GENOMIC DNA]</scope>
    <source>
        <strain evidence="5 6">IFM 0406</strain>
    </source>
</reference>
<dbReference type="OrthoDB" id="9797528at2"/>
<accession>A0A0U1YZ79</accession>
<comment type="similarity">
    <text evidence="1">Belongs to the PrpD family.</text>
</comment>
<dbReference type="InterPro" id="IPR045337">
    <property type="entry name" value="MmgE_PrpD_C"/>
</dbReference>
<dbReference type="InterPro" id="IPR042183">
    <property type="entry name" value="MmgE/PrpD_sf_1"/>
</dbReference>
<dbReference type="STRING" id="455432.AWN90_18335"/>
<gene>
    <name evidence="4" type="primary">nbrQ2</name>
    <name evidence="5" type="ORF">AWN90_18335</name>
</gene>
<dbReference type="Gene3D" id="3.30.1330.120">
    <property type="entry name" value="2-methylcitrate dehydratase PrpD"/>
    <property type="match status" value="1"/>
</dbReference>
<dbReference type="InterPro" id="IPR042188">
    <property type="entry name" value="MmgE/PrpD_sf_2"/>
</dbReference>
<dbReference type="RefSeq" id="WP_067582565.1">
    <property type="nucleotide sequence ID" value="NZ_JABMCZ010000001.1"/>
</dbReference>
<sequence>MSAVRGLIDEVADFAEHVVKHGLPRTRRDPAARAVLDTVGVMILGSAQPIRDTVLAVTRQWGASPDCTVIGQRDRMPSASAAFVNGTLAHCMDYDDTHLPSVLHPSACVVPTVLAVAEATGADGPRLLDALAVGTEVCIRLGMAGYDAEQRNSIFFDRGQHATSICGAVGSAVAAAMVLAGDAATIAAAASIAASMASGLIEANRTGGTVKRIQTGWAAHCGVTAAQLAVAGLTGPPTVLEGRFGFFQAFCGDRARPERVTDGLGEHWHSDRMHVKPYPCNHFTHTGIDAALELRRRGVRPDEVRAIELGVPEPVLRTIAEPAAAKAAPATGYAAAFSGPYTVAAALLGGGGLGLYVEDFTDAAAHRAEVVALAGKVTCHADPECTAIFPDQFPARVTVRLADGRTERVARDTNRGGPHRPLTDAELDRKFTLNAATRYDAATAAAIAREIRGLIEAPDARPTMQLLSTHHSGGNS</sequence>
<dbReference type="InterPro" id="IPR005656">
    <property type="entry name" value="MmgE_PrpD"/>
</dbReference>
<evidence type="ECO:0000259" key="2">
    <source>
        <dbReference type="Pfam" id="PF03972"/>
    </source>
</evidence>
<dbReference type="PANTHER" id="PTHR16943:SF8">
    <property type="entry name" value="2-METHYLCITRATE DEHYDRATASE"/>
    <property type="match status" value="1"/>
</dbReference>
<evidence type="ECO:0000256" key="1">
    <source>
        <dbReference type="ARBA" id="ARBA00006174"/>
    </source>
</evidence>
<reference evidence="4" key="2">
    <citation type="journal article" date="2016" name="Org. Biomol. Chem.">
        <title>Target-specific identification and characterization of the putative gene cluster for brasilinolide biosynthesis revealing the mechanistic insights and combinatorial synthetic utility of 2-deoxy-l-fucose biosynthetic enzymes.</title>
        <authorList>
            <person name="Chiu H.T."/>
            <person name="Weng C.P."/>
            <person name="Lin Y.C."/>
            <person name="Chen K.H."/>
        </authorList>
    </citation>
    <scope>NUCLEOTIDE SEQUENCE</scope>
    <source>
        <strain evidence="4">IFM 0406</strain>
    </source>
</reference>
<evidence type="ECO:0000313" key="5">
    <source>
        <dbReference type="EMBL" id="KZM75351.1"/>
    </source>
</evidence>
<name>A0A0U1YZ79_9NOCA</name>
<dbReference type="PANTHER" id="PTHR16943">
    <property type="entry name" value="2-METHYLCITRATE DEHYDRATASE-RELATED"/>
    <property type="match status" value="1"/>
</dbReference>
<proteinExistence type="inferred from homology"/>
<dbReference type="SUPFAM" id="SSF103378">
    <property type="entry name" value="2-methylcitrate dehydratase PrpD"/>
    <property type="match status" value="1"/>
</dbReference>
<dbReference type="Pfam" id="PF19305">
    <property type="entry name" value="MmgE_PrpD_C"/>
    <property type="match status" value="1"/>
</dbReference>
<evidence type="ECO:0000313" key="6">
    <source>
        <dbReference type="Proteomes" id="UP000076512"/>
    </source>
</evidence>
<dbReference type="GO" id="GO:0016829">
    <property type="term" value="F:lyase activity"/>
    <property type="evidence" value="ECO:0007669"/>
    <property type="project" value="InterPro"/>
</dbReference>
<reference evidence="4" key="1">
    <citation type="submission" date="2014-11" db="EMBL/GenBank/DDBJ databases">
        <authorList>
            <person name="Zhu J."/>
            <person name="Qi W."/>
            <person name="Song R."/>
        </authorList>
    </citation>
    <scope>NUCLEOTIDE SEQUENCE</scope>
    <source>
        <strain evidence="4">IFM 0406</strain>
    </source>
</reference>
<dbReference type="InterPro" id="IPR045336">
    <property type="entry name" value="MmgE_PrpD_N"/>
</dbReference>
<protein>
    <submittedName>
        <fullName evidence="5">2-methylcitrate dehydratase</fullName>
    </submittedName>
    <submittedName>
        <fullName evidence="4">MmgE/PrpD family protein</fullName>
    </submittedName>
</protein>